<reference evidence="2 3" key="1">
    <citation type="submission" date="2013-08" db="EMBL/GenBank/DDBJ databases">
        <title>The genome sequence of Knoellia aerolata.</title>
        <authorList>
            <person name="Zhu W."/>
            <person name="Wang G."/>
        </authorList>
    </citation>
    <scope>NUCLEOTIDE SEQUENCE [LARGE SCALE GENOMIC DNA]</scope>
    <source>
        <strain evidence="2 3">DSM 18566</strain>
    </source>
</reference>
<dbReference type="eggNOG" id="COG2801">
    <property type="taxonomic scope" value="Bacteria"/>
</dbReference>
<dbReference type="GO" id="GO:0015074">
    <property type="term" value="P:DNA integration"/>
    <property type="evidence" value="ECO:0007669"/>
    <property type="project" value="InterPro"/>
</dbReference>
<dbReference type="Pfam" id="PF13683">
    <property type="entry name" value="rve_3"/>
    <property type="match status" value="1"/>
</dbReference>
<proteinExistence type="predicted"/>
<dbReference type="InterPro" id="IPR012337">
    <property type="entry name" value="RNaseH-like_sf"/>
</dbReference>
<name>A0A0A0JUK0_9MICO</name>
<dbReference type="AlphaFoldDB" id="A0A0A0JUK0"/>
<evidence type="ECO:0000313" key="3">
    <source>
        <dbReference type="Proteomes" id="UP000030013"/>
    </source>
</evidence>
<protein>
    <recommendedName>
        <fullName evidence="1">Integrase catalytic domain-containing protein</fullName>
    </recommendedName>
</protein>
<dbReference type="PANTHER" id="PTHR35004:SF7">
    <property type="entry name" value="INTEGRASE PROTEIN"/>
    <property type="match status" value="1"/>
</dbReference>
<comment type="caution">
    <text evidence="2">The sequence shown here is derived from an EMBL/GenBank/DDBJ whole genome shotgun (WGS) entry which is preliminary data.</text>
</comment>
<dbReference type="Proteomes" id="UP000030013">
    <property type="component" value="Unassembled WGS sequence"/>
</dbReference>
<keyword evidence="3" id="KW-1185">Reference proteome</keyword>
<gene>
    <name evidence="2" type="ORF">N801_19055</name>
</gene>
<sequence>MALRREHKVGPVQLVGRLAAEGIVLPASTIYRILVRHGISRLRDLDVSGEDLREPVVRYEWDRPGDLIHVDVKKIGRIPDGGGWRVHGRGSAQHKATGRAKTAGARAGYVYVHSAVDDHSRLAYSEELLDEKGATAAEFWKRAVKFFRRHGITKIRRVLTDNGSCYRSLLFNAALVRSRSKHKWTRPYRPQTNGKVERYQRTMANEWARSQAWDSNAERAAALPAFLDRYNYARAHTALKGKPPISRLPVSVNNLAA</sequence>
<evidence type="ECO:0000313" key="2">
    <source>
        <dbReference type="EMBL" id="KGN39777.1"/>
    </source>
</evidence>
<organism evidence="2 3">
    <name type="scientific">Knoellia aerolata DSM 18566</name>
    <dbReference type="NCBI Taxonomy" id="1385519"/>
    <lineage>
        <taxon>Bacteria</taxon>
        <taxon>Bacillati</taxon>
        <taxon>Actinomycetota</taxon>
        <taxon>Actinomycetes</taxon>
        <taxon>Micrococcales</taxon>
        <taxon>Intrasporangiaceae</taxon>
        <taxon>Knoellia</taxon>
    </lineage>
</organism>
<dbReference type="EMBL" id="AVPL01000072">
    <property type="protein sequence ID" value="KGN39777.1"/>
    <property type="molecule type" value="Genomic_DNA"/>
</dbReference>
<dbReference type="SUPFAM" id="SSF53098">
    <property type="entry name" value="Ribonuclease H-like"/>
    <property type="match status" value="1"/>
</dbReference>
<dbReference type="PANTHER" id="PTHR35004">
    <property type="entry name" value="TRANSPOSASE RV3428C-RELATED"/>
    <property type="match status" value="1"/>
</dbReference>
<dbReference type="InterPro" id="IPR001584">
    <property type="entry name" value="Integrase_cat-core"/>
</dbReference>
<dbReference type="InterPro" id="IPR047656">
    <property type="entry name" value="IS481-like_transpos"/>
</dbReference>
<dbReference type="NCBIfam" id="NF033577">
    <property type="entry name" value="transpos_IS481"/>
    <property type="match status" value="1"/>
</dbReference>
<accession>A0A0A0JUK0</accession>
<dbReference type="Gene3D" id="3.30.420.10">
    <property type="entry name" value="Ribonuclease H-like superfamily/Ribonuclease H"/>
    <property type="match status" value="1"/>
</dbReference>
<feature type="domain" description="Integrase catalytic" evidence="1">
    <location>
        <begin position="75"/>
        <end position="252"/>
    </location>
</feature>
<evidence type="ECO:0000259" key="1">
    <source>
        <dbReference type="PROSITE" id="PS50994"/>
    </source>
</evidence>
<dbReference type="InterPro" id="IPR036397">
    <property type="entry name" value="RNaseH_sf"/>
</dbReference>
<dbReference type="PROSITE" id="PS50994">
    <property type="entry name" value="INTEGRASE"/>
    <property type="match status" value="1"/>
</dbReference>
<dbReference type="GO" id="GO:0003676">
    <property type="term" value="F:nucleic acid binding"/>
    <property type="evidence" value="ECO:0007669"/>
    <property type="project" value="InterPro"/>
</dbReference>